<dbReference type="GO" id="GO:0008311">
    <property type="term" value="F:double-stranded DNA 3'-5' DNA exonuclease activity"/>
    <property type="evidence" value="ECO:0007669"/>
    <property type="project" value="TreeGrafter"/>
</dbReference>
<protein>
    <recommendedName>
        <fullName evidence="7">Endonuclease/exonuclease/phosphatase domain-containing protein</fullName>
    </recommendedName>
</protein>
<dbReference type="PANTHER" id="PTHR22748:SF11">
    <property type="entry name" value="OS07G0184032 PROTEIN"/>
    <property type="match status" value="1"/>
</dbReference>
<gene>
    <name evidence="8" type="ORF">HRI_001450500</name>
</gene>
<keyword evidence="2 5" id="KW-0479">Metal-binding</keyword>
<dbReference type="GO" id="GO:0008081">
    <property type="term" value="F:phosphoric diester hydrolase activity"/>
    <property type="evidence" value="ECO:0007669"/>
    <property type="project" value="TreeGrafter"/>
</dbReference>
<dbReference type="Proteomes" id="UP001165190">
    <property type="component" value="Unassembled WGS sequence"/>
</dbReference>
<dbReference type="Pfam" id="PF03372">
    <property type="entry name" value="Exo_endo_phos"/>
    <property type="match status" value="1"/>
</dbReference>
<feature type="binding site" evidence="5">
    <location>
        <position position="144"/>
    </location>
    <ligand>
        <name>Mg(2+)</name>
        <dbReference type="ChEBI" id="CHEBI:18420"/>
        <label>1</label>
    </ligand>
</feature>
<evidence type="ECO:0000256" key="3">
    <source>
        <dbReference type="ARBA" id="ARBA00022801"/>
    </source>
</evidence>
<feature type="domain" description="Endonuclease/exonuclease/phosphatase" evidence="7">
    <location>
        <begin position="6"/>
        <end position="207"/>
    </location>
</feature>
<dbReference type="GO" id="GO:0005634">
    <property type="term" value="C:nucleus"/>
    <property type="evidence" value="ECO:0007669"/>
    <property type="project" value="TreeGrafter"/>
</dbReference>
<evidence type="ECO:0000256" key="1">
    <source>
        <dbReference type="ARBA" id="ARBA00007092"/>
    </source>
</evidence>
<dbReference type="OrthoDB" id="1432456at2759"/>
<keyword evidence="4 5" id="KW-0460">Magnesium</keyword>
<keyword evidence="9" id="KW-1185">Reference proteome</keyword>
<feature type="binding site" evidence="5">
    <location>
        <position position="9"/>
    </location>
    <ligand>
        <name>Mg(2+)</name>
        <dbReference type="ChEBI" id="CHEBI:18420"/>
        <label>1</label>
    </ligand>
</feature>
<comment type="cofactor">
    <cofactor evidence="5">
        <name>Mg(2+)</name>
        <dbReference type="ChEBI" id="CHEBI:18420"/>
    </cofactor>
    <cofactor evidence="5">
        <name>Mn(2+)</name>
        <dbReference type="ChEBI" id="CHEBI:29035"/>
    </cofactor>
    <text evidence="5">Probably binds two magnesium or manganese ions per subunit.</text>
</comment>
<evidence type="ECO:0000256" key="6">
    <source>
        <dbReference type="PIRSR" id="PIRSR604808-3"/>
    </source>
</evidence>
<dbReference type="SUPFAM" id="SSF56219">
    <property type="entry name" value="DNase I-like"/>
    <property type="match status" value="1"/>
</dbReference>
<evidence type="ECO:0000256" key="2">
    <source>
        <dbReference type="ARBA" id="ARBA00022723"/>
    </source>
</evidence>
<keyword evidence="5" id="KW-0464">Manganese</keyword>
<keyword evidence="3" id="KW-0378">Hydrolase</keyword>
<evidence type="ECO:0000313" key="8">
    <source>
        <dbReference type="EMBL" id="GMI77812.1"/>
    </source>
</evidence>
<sequence length="215" mass="24585">MNCVFLTWNVRGLGRPEKLRAVAKTISRNKASIVFIQESKLQSMKSQQMNRLKGARFEMAYSPSSGTAVGLISIWDPKIFQLQRCEIMERVVVLVGKIRKLNLRVAVFNVYAPNNQRERKEFWVLLSNLIASHQLPTVLAGDFNSVKSSEERFGMAEDTRAMQDFSMFIQDNGLIDLPLQGYQYTWVRKGINSGASRLDRFLLSPEILVWLPNLV</sequence>
<evidence type="ECO:0000259" key="7">
    <source>
        <dbReference type="Pfam" id="PF03372"/>
    </source>
</evidence>
<organism evidence="8 9">
    <name type="scientific">Hibiscus trionum</name>
    <name type="common">Flower of an hour</name>
    <dbReference type="NCBI Taxonomy" id="183268"/>
    <lineage>
        <taxon>Eukaryota</taxon>
        <taxon>Viridiplantae</taxon>
        <taxon>Streptophyta</taxon>
        <taxon>Embryophyta</taxon>
        <taxon>Tracheophyta</taxon>
        <taxon>Spermatophyta</taxon>
        <taxon>Magnoliopsida</taxon>
        <taxon>eudicotyledons</taxon>
        <taxon>Gunneridae</taxon>
        <taxon>Pentapetalae</taxon>
        <taxon>rosids</taxon>
        <taxon>malvids</taxon>
        <taxon>Malvales</taxon>
        <taxon>Malvaceae</taxon>
        <taxon>Malvoideae</taxon>
        <taxon>Hibiscus</taxon>
    </lineage>
</organism>
<feature type="site" description="Transition state stabilizer" evidence="6">
    <location>
        <position position="144"/>
    </location>
</feature>
<name>A0A9W7HI30_HIBTR</name>
<dbReference type="GO" id="GO:0006284">
    <property type="term" value="P:base-excision repair"/>
    <property type="evidence" value="ECO:0007669"/>
    <property type="project" value="TreeGrafter"/>
</dbReference>
<dbReference type="Gene3D" id="3.60.10.10">
    <property type="entry name" value="Endonuclease/exonuclease/phosphatase"/>
    <property type="match status" value="1"/>
</dbReference>
<dbReference type="AlphaFoldDB" id="A0A9W7HI30"/>
<feature type="binding site" evidence="5">
    <location>
        <position position="142"/>
    </location>
    <ligand>
        <name>Mg(2+)</name>
        <dbReference type="ChEBI" id="CHEBI:18420"/>
        <label>1</label>
    </ligand>
</feature>
<dbReference type="EMBL" id="BSYR01000014">
    <property type="protein sequence ID" value="GMI77812.1"/>
    <property type="molecule type" value="Genomic_DNA"/>
</dbReference>
<reference evidence="8" key="1">
    <citation type="submission" date="2023-05" db="EMBL/GenBank/DDBJ databases">
        <title>Genome and transcriptome analyses reveal genes involved in the formation of fine ridges on petal epidermal cells in Hibiscus trionum.</title>
        <authorList>
            <person name="Koshimizu S."/>
            <person name="Masuda S."/>
            <person name="Ishii T."/>
            <person name="Shirasu K."/>
            <person name="Hoshino A."/>
            <person name="Arita M."/>
        </authorList>
    </citation>
    <scope>NUCLEOTIDE SEQUENCE</scope>
    <source>
        <strain evidence="8">Hamamatsu line</strain>
    </source>
</reference>
<dbReference type="InterPro" id="IPR005135">
    <property type="entry name" value="Endo/exonuclease/phosphatase"/>
</dbReference>
<comment type="caution">
    <text evidence="8">The sequence shown here is derived from an EMBL/GenBank/DDBJ whole genome shotgun (WGS) entry which is preliminary data.</text>
</comment>
<proteinExistence type="inferred from homology"/>
<comment type="similarity">
    <text evidence="1">Belongs to the DNA repair enzymes AP/ExoA family.</text>
</comment>
<dbReference type="GO" id="GO:0003906">
    <property type="term" value="F:DNA-(apurinic or apyrimidinic site) endonuclease activity"/>
    <property type="evidence" value="ECO:0007669"/>
    <property type="project" value="TreeGrafter"/>
</dbReference>
<accession>A0A9W7HI30</accession>
<dbReference type="InterPro" id="IPR004808">
    <property type="entry name" value="AP_endonuc_1"/>
</dbReference>
<feature type="binding site" evidence="5">
    <location>
        <position position="38"/>
    </location>
    <ligand>
        <name>Mg(2+)</name>
        <dbReference type="ChEBI" id="CHEBI:18420"/>
        <label>1</label>
    </ligand>
</feature>
<evidence type="ECO:0000313" key="9">
    <source>
        <dbReference type="Proteomes" id="UP001165190"/>
    </source>
</evidence>
<dbReference type="GO" id="GO:0046872">
    <property type="term" value="F:metal ion binding"/>
    <property type="evidence" value="ECO:0007669"/>
    <property type="project" value="UniProtKB-KW"/>
</dbReference>
<dbReference type="InterPro" id="IPR036691">
    <property type="entry name" value="Endo/exonu/phosph_ase_sf"/>
</dbReference>
<evidence type="ECO:0000256" key="4">
    <source>
        <dbReference type="ARBA" id="ARBA00022842"/>
    </source>
</evidence>
<evidence type="ECO:0000256" key="5">
    <source>
        <dbReference type="PIRSR" id="PIRSR604808-2"/>
    </source>
</evidence>
<dbReference type="PANTHER" id="PTHR22748">
    <property type="entry name" value="AP ENDONUCLEASE"/>
    <property type="match status" value="1"/>
</dbReference>